<reference evidence="2" key="1">
    <citation type="submission" date="2020-02" db="EMBL/GenBank/DDBJ databases">
        <authorList>
            <person name="Meier V. D."/>
        </authorList>
    </citation>
    <scope>NUCLEOTIDE SEQUENCE</scope>
    <source>
        <strain evidence="2">AVDCRST_MAG73</strain>
    </source>
</reference>
<proteinExistence type="predicted"/>
<evidence type="ECO:0000256" key="1">
    <source>
        <dbReference type="SAM" id="MobiDB-lite"/>
    </source>
</evidence>
<dbReference type="AlphaFoldDB" id="A0A6J4TF22"/>
<evidence type="ECO:0000313" key="2">
    <source>
        <dbReference type="EMBL" id="CAA9521595.1"/>
    </source>
</evidence>
<organism evidence="2">
    <name type="scientific">uncultured Thermomicrobiales bacterium</name>
    <dbReference type="NCBI Taxonomy" id="1645740"/>
    <lineage>
        <taxon>Bacteria</taxon>
        <taxon>Pseudomonadati</taxon>
        <taxon>Thermomicrobiota</taxon>
        <taxon>Thermomicrobia</taxon>
        <taxon>Thermomicrobiales</taxon>
        <taxon>environmental samples</taxon>
    </lineage>
</organism>
<protein>
    <submittedName>
        <fullName evidence="2">Uncharacterized protein</fullName>
    </submittedName>
</protein>
<feature type="compositionally biased region" description="Basic and acidic residues" evidence="1">
    <location>
        <begin position="13"/>
        <end position="29"/>
    </location>
</feature>
<name>A0A6J4TF22_9BACT</name>
<sequence>ATAFAPWPCRPCAPDRFRRQRAADADAQRRGLRRGRPRGLRSSALARRLPALAGLRRPAPRRDPLGARPPPRASPQPGGRARLAGGGSRRPPRRRALRRGLPPGGRLQGAGGRGHGRCRGVGRGFAPGPAVPATAAANGSRRSLAWSASI</sequence>
<accession>A0A6J4TF22</accession>
<feature type="compositionally biased region" description="Basic residues" evidence="1">
    <location>
        <begin position="30"/>
        <end position="39"/>
    </location>
</feature>
<feature type="region of interest" description="Disordered" evidence="1">
    <location>
        <begin position="1"/>
        <end position="150"/>
    </location>
</feature>
<dbReference type="EMBL" id="CADCWE010000014">
    <property type="protein sequence ID" value="CAA9521595.1"/>
    <property type="molecule type" value="Genomic_DNA"/>
</dbReference>
<feature type="compositionally biased region" description="Low complexity" evidence="1">
    <location>
        <begin position="126"/>
        <end position="137"/>
    </location>
</feature>
<feature type="non-terminal residue" evidence="2">
    <location>
        <position position="150"/>
    </location>
</feature>
<gene>
    <name evidence="2" type="ORF">AVDCRST_MAG73-210</name>
</gene>
<feature type="non-terminal residue" evidence="2">
    <location>
        <position position="1"/>
    </location>
</feature>
<feature type="compositionally biased region" description="Low complexity" evidence="1">
    <location>
        <begin position="40"/>
        <end position="57"/>
    </location>
</feature>
<feature type="compositionally biased region" description="Gly residues" evidence="1">
    <location>
        <begin position="102"/>
        <end position="113"/>
    </location>
</feature>